<dbReference type="PROSITE" id="PS51740">
    <property type="entry name" value="SPOVT_ABRB"/>
    <property type="match status" value="2"/>
</dbReference>
<evidence type="ECO:0000256" key="6">
    <source>
        <dbReference type="ARBA" id="ARBA00023163"/>
    </source>
</evidence>
<evidence type="ECO:0000256" key="7">
    <source>
        <dbReference type="HAMAP-Rule" id="MF_01008"/>
    </source>
</evidence>
<comment type="caution">
    <text evidence="9">The sequence shown here is derived from an EMBL/GenBank/DDBJ whole genome shotgun (WGS) entry which is preliminary data.</text>
</comment>
<accession>A0A7X0KUY5</accession>
<dbReference type="GO" id="GO:0005737">
    <property type="term" value="C:cytoplasm"/>
    <property type="evidence" value="ECO:0007669"/>
    <property type="project" value="UniProtKB-UniRule"/>
</dbReference>
<evidence type="ECO:0000313" key="10">
    <source>
        <dbReference type="Proteomes" id="UP000537775"/>
    </source>
</evidence>
<dbReference type="Proteomes" id="UP000537775">
    <property type="component" value="Unassembled WGS sequence"/>
</dbReference>
<dbReference type="CDD" id="cd16321">
    <property type="entry name" value="MraZ_C"/>
    <property type="match status" value="1"/>
</dbReference>
<dbReference type="InterPro" id="IPR003444">
    <property type="entry name" value="MraZ"/>
</dbReference>
<dbReference type="InterPro" id="IPR020603">
    <property type="entry name" value="MraZ_dom"/>
</dbReference>
<dbReference type="Gene3D" id="3.40.1550.20">
    <property type="entry name" value="Transcriptional regulator MraZ domain"/>
    <property type="match status" value="1"/>
</dbReference>
<evidence type="ECO:0000256" key="4">
    <source>
        <dbReference type="ARBA" id="ARBA00023015"/>
    </source>
</evidence>
<comment type="subcellular location">
    <subcellularLocation>
        <location evidence="7">Cytoplasm</location>
        <location evidence="7">Nucleoid</location>
    </subcellularLocation>
</comment>
<evidence type="ECO:0000256" key="2">
    <source>
        <dbReference type="ARBA" id="ARBA00022490"/>
    </source>
</evidence>
<evidence type="ECO:0000259" key="8">
    <source>
        <dbReference type="PROSITE" id="PS51740"/>
    </source>
</evidence>
<feature type="domain" description="SpoVT-AbrB" evidence="8">
    <location>
        <begin position="9"/>
        <end position="51"/>
    </location>
</feature>
<dbReference type="PANTHER" id="PTHR34701">
    <property type="entry name" value="TRANSCRIPTIONAL REGULATOR MRAZ"/>
    <property type="match status" value="1"/>
</dbReference>
<dbReference type="GO" id="GO:0000976">
    <property type="term" value="F:transcription cis-regulatory region binding"/>
    <property type="evidence" value="ECO:0007669"/>
    <property type="project" value="TreeGrafter"/>
</dbReference>
<evidence type="ECO:0000256" key="5">
    <source>
        <dbReference type="ARBA" id="ARBA00023125"/>
    </source>
</evidence>
<feature type="domain" description="SpoVT-AbrB" evidence="8">
    <location>
        <begin position="80"/>
        <end position="123"/>
    </location>
</feature>
<keyword evidence="2 7" id="KW-0963">Cytoplasm</keyword>
<dbReference type="HAMAP" id="MF_01008">
    <property type="entry name" value="MraZ"/>
    <property type="match status" value="1"/>
</dbReference>
<keyword evidence="6 7" id="KW-0804">Transcription</keyword>
<dbReference type="GO" id="GO:0009295">
    <property type="term" value="C:nucleoid"/>
    <property type="evidence" value="ECO:0007669"/>
    <property type="project" value="UniProtKB-SubCell"/>
</dbReference>
<reference evidence="9 10" key="1">
    <citation type="submission" date="2020-08" db="EMBL/GenBank/DDBJ databases">
        <title>Sequencing the genomes of 1000 actinobacteria strains.</title>
        <authorList>
            <person name="Klenk H.-P."/>
        </authorList>
    </citation>
    <scope>NUCLEOTIDE SEQUENCE [LARGE SCALE GENOMIC DNA]</scope>
    <source>
        <strain evidence="9 10">DSM 12511</strain>
    </source>
</reference>
<dbReference type="InterPro" id="IPR035642">
    <property type="entry name" value="MraZ_N"/>
</dbReference>
<keyword evidence="5 7" id="KW-0238">DNA-binding</keyword>
<protein>
    <recommendedName>
        <fullName evidence="1 7">Transcriptional regulator MraZ</fullName>
    </recommendedName>
</protein>
<keyword evidence="3" id="KW-0677">Repeat</keyword>
<keyword evidence="4 7" id="KW-0805">Transcription regulation</keyword>
<dbReference type="InterPro" id="IPR035644">
    <property type="entry name" value="MraZ_C"/>
</dbReference>
<dbReference type="Pfam" id="PF02381">
    <property type="entry name" value="MraZ"/>
    <property type="match status" value="2"/>
</dbReference>
<name>A0A7X0KUY5_9MICO</name>
<sequence>MIAPMLLGTHTPKLDDKGRVILPAKFRDDLGAGVVITRGQDRCLYVFSTEEFERVHDRIREAPLANKQARDFLRMFLSGASAEKPDSQNRITIPPPLRAYAGLEKELIVTGVGAHAEIWNAESWNAYAEANEESYAELEQEVIPGLF</sequence>
<comment type="subunit">
    <text evidence="7">Forms oligomers.</text>
</comment>
<dbReference type="GO" id="GO:0003700">
    <property type="term" value="F:DNA-binding transcription factor activity"/>
    <property type="evidence" value="ECO:0007669"/>
    <property type="project" value="UniProtKB-UniRule"/>
</dbReference>
<dbReference type="InterPro" id="IPR038619">
    <property type="entry name" value="MraZ_sf"/>
</dbReference>
<evidence type="ECO:0000313" key="9">
    <source>
        <dbReference type="EMBL" id="MBB6391667.1"/>
    </source>
</evidence>
<dbReference type="NCBIfam" id="TIGR00242">
    <property type="entry name" value="division/cell wall cluster transcriptional repressor MraZ"/>
    <property type="match status" value="1"/>
</dbReference>
<dbReference type="PANTHER" id="PTHR34701:SF1">
    <property type="entry name" value="TRANSCRIPTIONAL REGULATOR MRAZ"/>
    <property type="match status" value="1"/>
</dbReference>
<dbReference type="SUPFAM" id="SSF89447">
    <property type="entry name" value="AbrB/MazE/MraZ-like"/>
    <property type="match status" value="1"/>
</dbReference>
<evidence type="ECO:0000256" key="3">
    <source>
        <dbReference type="ARBA" id="ARBA00022737"/>
    </source>
</evidence>
<gene>
    <name evidence="7" type="primary">mraZ</name>
    <name evidence="9" type="ORF">HD594_001980</name>
</gene>
<proteinExistence type="inferred from homology"/>
<dbReference type="InterPro" id="IPR037914">
    <property type="entry name" value="SpoVT-AbrB_sf"/>
</dbReference>
<evidence type="ECO:0000256" key="1">
    <source>
        <dbReference type="ARBA" id="ARBA00013860"/>
    </source>
</evidence>
<comment type="similarity">
    <text evidence="7">Belongs to the MraZ family.</text>
</comment>
<organism evidence="9 10">
    <name type="scientific">Microbacterium thalassium</name>
    <dbReference type="NCBI Taxonomy" id="362649"/>
    <lineage>
        <taxon>Bacteria</taxon>
        <taxon>Bacillati</taxon>
        <taxon>Actinomycetota</taxon>
        <taxon>Actinomycetes</taxon>
        <taxon>Micrococcales</taxon>
        <taxon>Microbacteriaceae</taxon>
        <taxon>Microbacterium</taxon>
    </lineage>
</organism>
<dbReference type="AlphaFoldDB" id="A0A7X0KUY5"/>
<dbReference type="InterPro" id="IPR007159">
    <property type="entry name" value="SpoVT-AbrB_dom"/>
</dbReference>
<dbReference type="EMBL" id="JACHML010000001">
    <property type="protein sequence ID" value="MBB6391667.1"/>
    <property type="molecule type" value="Genomic_DNA"/>
</dbReference>
<dbReference type="GO" id="GO:2000143">
    <property type="term" value="P:negative regulation of DNA-templated transcription initiation"/>
    <property type="evidence" value="ECO:0007669"/>
    <property type="project" value="TreeGrafter"/>
</dbReference>
<dbReference type="CDD" id="cd16320">
    <property type="entry name" value="MraZ_N"/>
    <property type="match status" value="1"/>
</dbReference>
<keyword evidence="10" id="KW-1185">Reference proteome</keyword>